<reference evidence="2" key="1">
    <citation type="submission" date="2011-01" db="EMBL/GenBank/DDBJ databases">
        <title>The Genome Sequence of Nematocida parisii strain ERTm3.</title>
        <authorList>
            <consortium name="The Broad Institute Genome Sequencing Platform"/>
            <consortium name="The Broad Institute Genome Sequencing Center for Infectious Disease"/>
            <person name="Cuomo C."/>
            <person name="Troemel E."/>
            <person name="Young S.K."/>
            <person name="Zeng Q."/>
            <person name="Gargeya S."/>
            <person name="Fitzgerald M."/>
            <person name="Haas B."/>
            <person name="Abouelleil A."/>
            <person name="Alvarado L."/>
            <person name="Arachchi H.M."/>
            <person name="Berlin A."/>
            <person name="Chapman S.B."/>
            <person name="Gearin G."/>
            <person name="Goldberg J."/>
            <person name="Griggs A."/>
            <person name="Gujja S."/>
            <person name="Hansen M."/>
            <person name="Heiman D."/>
            <person name="Howarth C."/>
            <person name="Larimer J."/>
            <person name="Lui A."/>
            <person name="MacDonald P.J.P."/>
            <person name="McCowen C."/>
            <person name="Montmayeur A."/>
            <person name="Murphy C."/>
            <person name="Neiman D."/>
            <person name="Pearson M."/>
            <person name="Priest M."/>
            <person name="Roberts A."/>
            <person name="Saif S."/>
            <person name="Shea T."/>
            <person name="Sisk P."/>
            <person name="Stolte C."/>
            <person name="Sykes S."/>
            <person name="Wortman J."/>
            <person name="Nusbaum C."/>
            <person name="Birren B."/>
        </authorList>
    </citation>
    <scope>NUCLEOTIDE SEQUENCE</scope>
    <source>
        <strain evidence="2">ERTm3</strain>
    </source>
</reference>
<evidence type="ECO:0000313" key="2">
    <source>
        <dbReference type="EMBL" id="EIJ87224.1"/>
    </source>
</evidence>
<keyword evidence="1" id="KW-0812">Transmembrane</keyword>
<feature type="transmembrane region" description="Helical" evidence="1">
    <location>
        <begin position="306"/>
        <end position="328"/>
    </location>
</feature>
<accession>I3EDC7</accession>
<keyword evidence="1" id="KW-1133">Transmembrane helix</keyword>
<dbReference type="OMA" id="DITWHAP"/>
<feature type="transmembrane region" description="Helical" evidence="1">
    <location>
        <begin position="127"/>
        <end position="150"/>
    </location>
</feature>
<evidence type="ECO:0000256" key="1">
    <source>
        <dbReference type="SAM" id="Phobius"/>
    </source>
</evidence>
<feature type="transmembrane region" description="Helical" evidence="1">
    <location>
        <begin position="34"/>
        <end position="60"/>
    </location>
</feature>
<protein>
    <submittedName>
        <fullName evidence="2">Uncharacterized protein</fullName>
    </submittedName>
</protein>
<keyword evidence="3" id="KW-1185">Reference proteome</keyword>
<feature type="transmembrane region" description="Helical" evidence="1">
    <location>
        <begin position="253"/>
        <end position="276"/>
    </location>
</feature>
<sequence length="549" mass="61887">MLQSIPLNALEESMNHINNRTFTVRNNQAEGKTLFNGLFTVGLFCAVVFANFTLIMYWVFMITKHTEEISALLKNIRLDILADALKENHSLLVLGLVQGGIYLLTIFGAFVGQSLVSRRILFTKYTIGILVTITCCAIGSMLSMFGLSLFLENMPLNHRLIVSALLGLAFSVPGYIISKKIIAYHVPIETETLDIDTPYVQVQRKNGVAFEDLYQLERKKYADGTNSQKSLLLDEYDTAVEEKEEGRIRIKHYMPIILGIWAIFITMPFSGLAFLINSSTVEWAVNAFFALRKACKDSSNLTRAAIIGSIIASVHLYGVFVQIVSFFLGSLVGEVRCGHTLYESIIESITKTFLESIEIISNVCVQTLRSTLTFLMILFIEIPTEIITYIINRRYGAPFYRLFRAIYSLTFVIFGCWKGIIQTFMYFKLGMYPLEYLNIGNREDFFTSAKSTSTSLSIGLSMFMLSSLIIIGVLIFASIRSTRLPMLTSRLSNPIMGRSIRFWAIVAQALSAIVFIVIPSIFYSFTVRSQTILDLALQDIVWHAPRNTN</sequence>
<dbReference type="Proteomes" id="UP000002872">
    <property type="component" value="Unassembled WGS sequence"/>
</dbReference>
<name>I3EDC7_NEMP3</name>
<dbReference type="HOGENOM" id="CLU_496137_0_0_1"/>
<keyword evidence="1" id="KW-0472">Membrane</keyword>
<proteinExistence type="predicted"/>
<evidence type="ECO:0000313" key="3">
    <source>
        <dbReference type="Proteomes" id="UP000002872"/>
    </source>
</evidence>
<dbReference type="InParanoid" id="I3EDC7"/>
<feature type="transmembrane region" description="Helical" evidence="1">
    <location>
        <begin position="402"/>
        <end position="427"/>
    </location>
</feature>
<dbReference type="VEuPathDB" id="MicrosporidiaDB:NEQG_02559"/>
<dbReference type="EMBL" id="GL870884">
    <property type="protein sequence ID" value="EIJ87224.1"/>
    <property type="molecule type" value="Genomic_DNA"/>
</dbReference>
<gene>
    <name evidence="2" type="ORF">NEQG_02559</name>
</gene>
<feature type="transmembrane region" description="Helical" evidence="1">
    <location>
        <begin position="456"/>
        <end position="479"/>
    </location>
</feature>
<feature type="transmembrane region" description="Helical" evidence="1">
    <location>
        <begin position="91"/>
        <end position="115"/>
    </location>
</feature>
<feature type="transmembrane region" description="Helical" evidence="1">
    <location>
        <begin position="500"/>
        <end position="525"/>
    </location>
</feature>
<feature type="transmembrane region" description="Helical" evidence="1">
    <location>
        <begin position="156"/>
        <end position="177"/>
    </location>
</feature>
<organism evidence="2 3">
    <name type="scientific">Nematocida parisii (strain ERTm3)</name>
    <name type="common">Nematode killer fungus</name>
    <dbReference type="NCBI Taxonomy" id="935791"/>
    <lineage>
        <taxon>Eukaryota</taxon>
        <taxon>Fungi</taxon>
        <taxon>Fungi incertae sedis</taxon>
        <taxon>Microsporidia</taxon>
        <taxon>Nematocida</taxon>
    </lineage>
</organism>
<dbReference type="OrthoDB" id="2187534at2759"/>
<dbReference type="AlphaFoldDB" id="I3EDC7"/>